<accession>A0A9J5ZSG4</accession>
<protein>
    <submittedName>
        <fullName evidence="1">Uncharacterized protein</fullName>
    </submittedName>
</protein>
<reference evidence="1 2" key="1">
    <citation type="submission" date="2020-09" db="EMBL/GenBank/DDBJ databases">
        <title>De no assembly of potato wild relative species, Solanum commersonii.</title>
        <authorList>
            <person name="Cho K."/>
        </authorList>
    </citation>
    <scope>NUCLEOTIDE SEQUENCE [LARGE SCALE GENOMIC DNA]</scope>
    <source>
        <strain evidence="1">LZ3.2</strain>
        <tissue evidence="1">Leaf</tissue>
    </source>
</reference>
<evidence type="ECO:0000313" key="1">
    <source>
        <dbReference type="EMBL" id="KAG5615166.1"/>
    </source>
</evidence>
<dbReference type="Proteomes" id="UP000824120">
    <property type="component" value="Chromosome 3"/>
</dbReference>
<keyword evidence="2" id="KW-1185">Reference proteome</keyword>
<evidence type="ECO:0000313" key="2">
    <source>
        <dbReference type="Proteomes" id="UP000824120"/>
    </source>
</evidence>
<comment type="caution">
    <text evidence="1">The sequence shown here is derived from an EMBL/GenBank/DDBJ whole genome shotgun (WGS) entry which is preliminary data.</text>
</comment>
<dbReference type="EMBL" id="JACXVP010000003">
    <property type="protein sequence ID" value="KAG5615166.1"/>
    <property type="molecule type" value="Genomic_DNA"/>
</dbReference>
<gene>
    <name evidence="1" type="ORF">H5410_014990</name>
</gene>
<sequence>MPKSNFLEMKPFESSRKCAAKGHSGQLVEIADALDVPHFDFLHRFLGLCALELLVRFGQLGDSPNGLGNRQAVFFFLLSATLLLFA</sequence>
<proteinExistence type="predicted"/>
<organism evidence="1 2">
    <name type="scientific">Solanum commersonii</name>
    <name type="common">Commerson's wild potato</name>
    <name type="synonym">Commerson's nightshade</name>
    <dbReference type="NCBI Taxonomy" id="4109"/>
    <lineage>
        <taxon>Eukaryota</taxon>
        <taxon>Viridiplantae</taxon>
        <taxon>Streptophyta</taxon>
        <taxon>Embryophyta</taxon>
        <taxon>Tracheophyta</taxon>
        <taxon>Spermatophyta</taxon>
        <taxon>Magnoliopsida</taxon>
        <taxon>eudicotyledons</taxon>
        <taxon>Gunneridae</taxon>
        <taxon>Pentapetalae</taxon>
        <taxon>asterids</taxon>
        <taxon>lamiids</taxon>
        <taxon>Solanales</taxon>
        <taxon>Solanaceae</taxon>
        <taxon>Solanoideae</taxon>
        <taxon>Solaneae</taxon>
        <taxon>Solanum</taxon>
    </lineage>
</organism>
<name>A0A9J5ZSG4_SOLCO</name>
<dbReference type="AlphaFoldDB" id="A0A9J5ZSG4"/>